<dbReference type="InterPro" id="IPR035484">
    <property type="entry name" value="SIS_PGI/PMI_1"/>
</dbReference>
<name>A0A1F6AQA7_9BACT</name>
<dbReference type="Gene3D" id="3.40.50.10490">
    <property type="entry name" value="Glucose-6-phosphate isomerase like protein, domain 1"/>
    <property type="match status" value="2"/>
</dbReference>
<dbReference type="SUPFAM" id="SSF53697">
    <property type="entry name" value="SIS domain"/>
    <property type="match status" value="1"/>
</dbReference>
<dbReference type="GO" id="GO:0004347">
    <property type="term" value="F:glucose-6-phosphate isomerase activity"/>
    <property type="evidence" value="ECO:0007669"/>
    <property type="project" value="InterPro"/>
</dbReference>
<dbReference type="GO" id="GO:0005975">
    <property type="term" value="P:carbohydrate metabolic process"/>
    <property type="evidence" value="ECO:0007669"/>
    <property type="project" value="InterPro"/>
</dbReference>
<reference evidence="4 5" key="1">
    <citation type="journal article" date="2016" name="Nat. Commun.">
        <title>Thousands of microbial genomes shed light on interconnected biogeochemical processes in an aquifer system.</title>
        <authorList>
            <person name="Anantharaman K."/>
            <person name="Brown C.T."/>
            <person name="Hug L.A."/>
            <person name="Sharon I."/>
            <person name="Castelle C.J."/>
            <person name="Probst A.J."/>
            <person name="Thomas B.C."/>
            <person name="Singh A."/>
            <person name="Wilkins M.J."/>
            <person name="Karaoz U."/>
            <person name="Brodie E.L."/>
            <person name="Williams K.H."/>
            <person name="Hubbard S.S."/>
            <person name="Banfield J.F."/>
        </authorList>
    </citation>
    <scope>NUCLEOTIDE SEQUENCE [LARGE SCALE GENOMIC DNA]</scope>
</reference>
<dbReference type="GO" id="GO:1901135">
    <property type="term" value="P:carbohydrate derivative metabolic process"/>
    <property type="evidence" value="ECO:0007669"/>
    <property type="project" value="InterPro"/>
</dbReference>
<dbReference type="InterPro" id="IPR001347">
    <property type="entry name" value="SIS_dom"/>
</dbReference>
<gene>
    <name evidence="4" type="ORF">A2960_01800</name>
</gene>
<dbReference type="PROSITE" id="PS51464">
    <property type="entry name" value="SIS"/>
    <property type="match status" value="1"/>
</dbReference>
<evidence type="ECO:0000256" key="2">
    <source>
        <dbReference type="ARBA" id="ARBA00023235"/>
    </source>
</evidence>
<dbReference type="InterPro" id="IPR019490">
    <property type="entry name" value="Glu6P/Mann6P_isomerase_C"/>
</dbReference>
<dbReference type="GO" id="GO:0004476">
    <property type="term" value="F:mannose-6-phosphate isomerase activity"/>
    <property type="evidence" value="ECO:0007669"/>
    <property type="project" value="InterPro"/>
</dbReference>
<comment type="caution">
    <text evidence="4">The sequence shown here is derived from an EMBL/GenBank/DDBJ whole genome shotgun (WGS) entry which is preliminary data.</text>
</comment>
<proteinExistence type="inferred from homology"/>
<dbReference type="Pfam" id="PF10432">
    <property type="entry name" value="bact-PGI_C"/>
    <property type="match status" value="1"/>
</dbReference>
<feature type="domain" description="SIS" evidence="3">
    <location>
        <begin position="41"/>
        <end position="184"/>
    </location>
</feature>
<dbReference type="Pfam" id="PF01380">
    <property type="entry name" value="SIS"/>
    <property type="match status" value="1"/>
</dbReference>
<dbReference type="EMBL" id="MFJR01000007">
    <property type="protein sequence ID" value="OGG26874.1"/>
    <property type="molecule type" value="Genomic_DNA"/>
</dbReference>
<dbReference type="CDD" id="cd05017">
    <property type="entry name" value="SIS_PGI_PMI_1"/>
    <property type="match status" value="1"/>
</dbReference>
<dbReference type="AlphaFoldDB" id="A0A1F6AQA7"/>
<evidence type="ECO:0000256" key="1">
    <source>
        <dbReference type="ARBA" id="ARBA00010523"/>
    </source>
</evidence>
<sequence length="358" mass="40297">MISLDDVKSIDKIDQGFSYSSISSLADQCESAWNEVKTLSFPEENENASSIIFCGMGGSAYGGRIIKSLYLKELRIPVDVISGYNLPGFVDQNTLIIAASYSGYTEETLQCVEEALDKKAKIIGICSGGLLAALLKRELKPLYCFIPKYNPSMQPRLGAGYMQIGQLAILSSLGYIKIEDEDISKIIQDLRNQQQKLHKEIKTDSNYAKQLASIFVDKQVNIIGSEFLEGAIHSIRNPFHETSKHFANYFIVPELNHHLMEGLSYPVGLKDKMLFLIVESDLYDARIKRRLDLTREVIEKNNIATQTITLKFPTELGQTLELIQLGSYITYYLAMLHEVDPAKIPWVNYFKEKLSAKG</sequence>
<dbReference type="GO" id="GO:0097367">
    <property type="term" value="F:carbohydrate derivative binding"/>
    <property type="evidence" value="ECO:0007669"/>
    <property type="project" value="InterPro"/>
</dbReference>
<protein>
    <recommendedName>
        <fullName evidence="3">SIS domain-containing protein</fullName>
    </recommendedName>
</protein>
<keyword evidence="2" id="KW-0413">Isomerase</keyword>
<comment type="similarity">
    <text evidence="1">Belongs to the PGI/PMI family.</text>
</comment>
<evidence type="ECO:0000259" key="3">
    <source>
        <dbReference type="PROSITE" id="PS51464"/>
    </source>
</evidence>
<dbReference type="InterPro" id="IPR046348">
    <property type="entry name" value="SIS_dom_sf"/>
</dbReference>
<dbReference type="Proteomes" id="UP000176609">
    <property type="component" value="Unassembled WGS sequence"/>
</dbReference>
<evidence type="ECO:0000313" key="4">
    <source>
        <dbReference type="EMBL" id="OGG26874.1"/>
    </source>
</evidence>
<organism evidence="4 5">
    <name type="scientific">Candidatus Gottesmanbacteria bacterium RIFCSPLOWO2_01_FULL_39_12b</name>
    <dbReference type="NCBI Taxonomy" id="1798388"/>
    <lineage>
        <taxon>Bacteria</taxon>
        <taxon>Candidatus Gottesmaniibacteriota</taxon>
    </lineage>
</organism>
<evidence type="ECO:0000313" key="5">
    <source>
        <dbReference type="Proteomes" id="UP000176609"/>
    </source>
</evidence>
<accession>A0A1F6AQA7</accession>